<dbReference type="VEuPathDB" id="TrichDB:TVAG_469240"/>
<name>A2G4X3_TRIV3</name>
<accession>A2G4X3</accession>
<dbReference type="InParanoid" id="A2G4X3"/>
<organism evidence="1 2">
    <name type="scientific">Trichomonas vaginalis (strain ATCC PRA-98 / G3)</name>
    <dbReference type="NCBI Taxonomy" id="412133"/>
    <lineage>
        <taxon>Eukaryota</taxon>
        <taxon>Metamonada</taxon>
        <taxon>Parabasalia</taxon>
        <taxon>Trichomonadida</taxon>
        <taxon>Trichomonadidae</taxon>
        <taxon>Trichomonas</taxon>
    </lineage>
</organism>
<reference evidence="1" key="1">
    <citation type="submission" date="2006-10" db="EMBL/GenBank/DDBJ databases">
        <authorList>
            <person name="Amadeo P."/>
            <person name="Zhao Q."/>
            <person name="Wortman J."/>
            <person name="Fraser-Liggett C."/>
            <person name="Carlton J."/>
        </authorList>
    </citation>
    <scope>NUCLEOTIDE SEQUENCE</scope>
    <source>
        <strain evidence="1">G3</strain>
    </source>
</reference>
<protein>
    <submittedName>
        <fullName evidence="1">Uncharacterized protein</fullName>
    </submittedName>
</protein>
<dbReference type="VEuPathDB" id="TrichDB:TVAGG3_0433670"/>
<evidence type="ECO:0000313" key="1">
    <source>
        <dbReference type="EMBL" id="EAX87789.1"/>
    </source>
</evidence>
<dbReference type="EMBL" id="DS114397">
    <property type="protein sequence ID" value="EAX87789.1"/>
    <property type="molecule type" value="Genomic_DNA"/>
</dbReference>
<dbReference type="Proteomes" id="UP000001542">
    <property type="component" value="Unassembled WGS sequence"/>
</dbReference>
<gene>
    <name evidence="1" type="ORF">TVAG_469240</name>
</gene>
<dbReference type="AlphaFoldDB" id="A2G4X3"/>
<proteinExistence type="predicted"/>
<sequence length="228" mass="27740">MKRKILEDKDFIIFDYNNKTYYEGTQFINVSGEFITYGNSKLFYIKEYNESKNPEGAEYFLNETTLSDHEYRRHFSVNISIQNYTIGNYSIYFRCIKYQDNEEVYSHFEYFNFTIERVVRIEIDPLQKHQFKQRIDMQFKVNVSFNYYVDKIFEISYRINRTENINSLINIKENISLALETEFREFTFDISKLEVGEYYFKISTINVEVQSQKFVLEKNQQKVIRLII</sequence>
<dbReference type="RefSeq" id="XP_001300719.1">
    <property type="nucleotide sequence ID" value="XM_001300718.1"/>
</dbReference>
<dbReference type="KEGG" id="tva:4745444"/>
<keyword evidence="2" id="KW-1185">Reference proteome</keyword>
<evidence type="ECO:0000313" key="2">
    <source>
        <dbReference type="Proteomes" id="UP000001542"/>
    </source>
</evidence>
<reference evidence="1" key="2">
    <citation type="journal article" date="2007" name="Science">
        <title>Draft genome sequence of the sexually transmitted pathogen Trichomonas vaginalis.</title>
        <authorList>
            <person name="Carlton J.M."/>
            <person name="Hirt R.P."/>
            <person name="Silva J.C."/>
            <person name="Delcher A.L."/>
            <person name="Schatz M."/>
            <person name="Zhao Q."/>
            <person name="Wortman J.R."/>
            <person name="Bidwell S.L."/>
            <person name="Alsmark U.C.M."/>
            <person name="Besteiro S."/>
            <person name="Sicheritz-Ponten T."/>
            <person name="Noel C.J."/>
            <person name="Dacks J.B."/>
            <person name="Foster P.G."/>
            <person name="Simillion C."/>
            <person name="Van de Peer Y."/>
            <person name="Miranda-Saavedra D."/>
            <person name="Barton G.J."/>
            <person name="Westrop G.D."/>
            <person name="Mueller S."/>
            <person name="Dessi D."/>
            <person name="Fiori P.L."/>
            <person name="Ren Q."/>
            <person name="Paulsen I."/>
            <person name="Zhang H."/>
            <person name="Bastida-Corcuera F.D."/>
            <person name="Simoes-Barbosa A."/>
            <person name="Brown M.T."/>
            <person name="Hayes R.D."/>
            <person name="Mukherjee M."/>
            <person name="Okumura C.Y."/>
            <person name="Schneider R."/>
            <person name="Smith A.J."/>
            <person name="Vanacova S."/>
            <person name="Villalvazo M."/>
            <person name="Haas B.J."/>
            <person name="Pertea M."/>
            <person name="Feldblyum T.V."/>
            <person name="Utterback T.R."/>
            <person name="Shu C.L."/>
            <person name="Osoegawa K."/>
            <person name="de Jong P.J."/>
            <person name="Hrdy I."/>
            <person name="Horvathova L."/>
            <person name="Zubacova Z."/>
            <person name="Dolezal P."/>
            <person name="Malik S.B."/>
            <person name="Logsdon J.M. Jr."/>
            <person name="Henze K."/>
            <person name="Gupta A."/>
            <person name="Wang C.C."/>
            <person name="Dunne R.L."/>
            <person name="Upcroft J.A."/>
            <person name="Upcroft P."/>
            <person name="White O."/>
            <person name="Salzberg S.L."/>
            <person name="Tang P."/>
            <person name="Chiu C.-H."/>
            <person name="Lee Y.-S."/>
            <person name="Embley T.M."/>
            <person name="Coombs G.H."/>
            <person name="Mottram J.C."/>
            <person name="Tachezy J."/>
            <person name="Fraser-Liggett C.M."/>
            <person name="Johnson P.J."/>
        </authorList>
    </citation>
    <scope>NUCLEOTIDE SEQUENCE [LARGE SCALE GENOMIC DNA]</scope>
    <source>
        <strain evidence="1">G3</strain>
    </source>
</reference>